<reference evidence="4" key="1">
    <citation type="journal article" date="2010" name="Nat. Biotechnol.">
        <title>Draft genome sequence of the oilseed species Ricinus communis.</title>
        <authorList>
            <person name="Chan A.P."/>
            <person name="Crabtree J."/>
            <person name="Zhao Q."/>
            <person name="Lorenzi H."/>
            <person name="Orvis J."/>
            <person name="Puiu D."/>
            <person name="Melake-Berhan A."/>
            <person name="Jones K.M."/>
            <person name="Redman J."/>
            <person name="Chen G."/>
            <person name="Cahoon E.B."/>
            <person name="Gedil M."/>
            <person name="Stanke M."/>
            <person name="Haas B.J."/>
            <person name="Wortman J.R."/>
            <person name="Fraser-Liggett C.M."/>
            <person name="Ravel J."/>
            <person name="Rabinowicz P.D."/>
        </authorList>
    </citation>
    <scope>NUCLEOTIDE SEQUENCE [LARGE SCALE GENOMIC DNA]</scope>
    <source>
        <strain evidence="4">cv. Hale</strain>
    </source>
</reference>
<dbReference type="Proteomes" id="UP000008311">
    <property type="component" value="Unassembled WGS sequence"/>
</dbReference>
<keyword evidence="1" id="KW-0175">Coiled coil</keyword>
<feature type="coiled-coil region" evidence="1">
    <location>
        <begin position="33"/>
        <end position="60"/>
    </location>
</feature>
<feature type="transmembrane region" description="Helical" evidence="2">
    <location>
        <begin position="70"/>
        <end position="88"/>
    </location>
</feature>
<dbReference type="AlphaFoldDB" id="B9S5J8"/>
<proteinExistence type="predicted"/>
<gene>
    <name evidence="3" type="ORF">RCOM_0977450</name>
</gene>
<protein>
    <submittedName>
        <fullName evidence="3">Uncharacterized protein</fullName>
    </submittedName>
</protein>
<evidence type="ECO:0000313" key="3">
    <source>
        <dbReference type="EMBL" id="EEF41123.1"/>
    </source>
</evidence>
<keyword evidence="2" id="KW-0472">Membrane</keyword>
<sequence length="90" mass="10499">MWVSWTNLNLEGDSSHVLRARDKENVTTLSGKILSLLRDMSEVECEMKKLRSKLIEFEFEVGNLRRMNRWLKNVLGFISIIIVLVVACKF</sequence>
<dbReference type="EMBL" id="EQ973874">
    <property type="protein sequence ID" value="EEF41123.1"/>
    <property type="molecule type" value="Genomic_DNA"/>
</dbReference>
<name>B9S5J8_RICCO</name>
<evidence type="ECO:0000313" key="4">
    <source>
        <dbReference type="Proteomes" id="UP000008311"/>
    </source>
</evidence>
<keyword evidence="2" id="KW-0812">Transmembrane</keyword>
<dbReference type="InParanoid" id="B9S5J8"/>
<evidence type="ECO:0000256" key="2">
    <source>
        <dbReference type="SAM" id="Phobius"/>
    </source>
</evidence>
<evidence type="ECO:0000256" key="1">
    <source>
        <dbReference type="SAM" id="Coils"/>
    </source>
</evidence>
<organism evidence="3 4">
    <name type="scientific">Ricinus communis</name>
    <name type="common">Castor bean</name>
    <dbReference type="NCBI Taxonomy" id="3988"/>
    <lineage>
        <taxon>Eukaryota</taxon>
        <taxon>Viridiplantae</taxon>
        <taxon>Streptophyta</taxon>
        <taxon>Embryophyta</taxon>
        <taxon>Tracheophyta</taxon>
        <taxon>Spermatophyta</taxon>
        <taxon>Magnoliopsida</taxon>
        <taxon>eudicotyledons</taxon>
        <taxon>Gunneridae</taxon>
        <taxon>Pentapetalae</taxon>
        <taxon>rosids</taxon>
        <taxon>fabids</taxon>
        <taxon>Malpighiales</taxon>
        <taxon>Euphorbiaceae</taxon>
        <taxon>Acalyphoideae</taxon>
        <taxon>Acalypheae</taxon>
        <taxon>Ricinus</taxon>
    </lineage>
</organism>
<keyword evidence="2" id="KW-1133">Transmembrane helix</keyword>
<keyword evidence="4" id="KW-1185">Reference proteome</keyword>
<accession>B9S5J8</accession>